<dbReference type="AlphaFoldDB" id="A0A845G258"/>
<evidence type="ECO:0008006" key="3">
    <source>
        <dbReference type="Google" id="ProtNLM"/>
    </source>
</evidence>
<dbReference type="Pfam" id="PF14384">
    <property type="entry name" value="BrnA_antitoxin"/>
    <property type="match status" value="1"/>
</dbReference>
<accession>A0A845G258</accession>
<dbReference type="EMBL" id="WWCW01000029">
    <property type="protein sequence ID" value="MYM87710.1"/>
    <property type="molecule type" value="Genomic_DNA"/>
</dbReference>
<evidence type="ECO:0000313" key="2">
    <source>
        <dbReference type="Proteomes" id="UP000470302"/>
    </source>
</evidence>
<name>A0A845G258_9BURK</name>
<protein>
    <recommendedName>
        <fullName evidence="3">BrnA antitoxin family protein</fullName>
    </recommendedName>
</protein>
<sequence>MNVKSNATRDTWIDPDDAPELTDDFFENATPMIGDRVVTKKEFAIAAEEAIRNSKPARITPQQSLTMLVDADIVAVFKATGDGWQARMNEALRDWLKTNSP</sequence>
<evidence type="ECO:0000313" key="1">
    <source>
        <dbReference type="EMBL" id="MYM87710.1"/>
    </source>
</evidence>
<gene>
    <name evidence="1" type="ORF">GTP91_11010</name>
</gene>
<reference evidence="1 2" key="1">
    <citation type="submission" date="2020-01" db="EMBL/GenBank/DDBJ databases">
        <title>Novel species isolated from a subtropical stream in China.</title>
        <authorList>
            <person name="Lu H."/>
        </authorList>
    </citation>
    <scope>NUCLEOTIDE SEQUENCE [LARGE SCALE GENOMIC DNA]</scope>
    <source>
        <strain evidence="1 2">FT82W</strain>
    </source>
</reference>
<organism evidence="1 2">
    <name type="scientific">Duganella vulcania</name>
    <dbReference type="NCBI Taxonomy" id="2692166"/>
    <lineage>
        <taxon>Bacteria</taxon>
        <taxon>Pseudomonadati</taxon>
        <taxon>Pseudomonadota</taxon>
        <taxon>Betaproteobacteria</taxon>
        <taxon>Burkholderiales</taxon>
        <taxon>Oxalobacteraceae</taxon>
        <taxon>Telluria group</taxon>
        <taxon>Duganella</taxon>
    </lineage>
</organism>
<dbReference type="InterPro" id="IPR025528">
    <property type="entry name" value="BrnA_antitoxin"/>
</dbReference>
<comment type="caution">
    <text evidence="1">The sequence shown here is derived from an EMBL/GenBank/DDBJ whole genome shotgun (WGS) entry which is preliminary data.</text>
</comment>
<dbReference type="Proteomes" id="UP000470302">
    <property type="component" value="Unassembled WGS sequence"/>
</dbReference>
<dbReference type="RefSeq" id="WP_161096825.1">
    <property type="nucleotide sequence ID" value="NZ_WWCW01000029.1"/>
</dbReference>
<proteinExistence type="predicted"/>